<dbReference type="OrthoDB" id="9913443at2"/>
<dbReference type="KEGG" id="rba:RB5389"/>
<dbReference type="EMBL" id="BX294142">
    <property type="protein sequence ID" value="CAD74205.1"/>
    <property type="molecule type" value="Genomic_DNA"/>
</dbReference>
<protein>
    <recommendedName>
        <fullName evidence="4">Transmembrane protein</fullName>
    </recommendedName>
</protein>
<organism evidence="2 3">
    <name type="scientific">Rhodopirellula baltica (strain DSM 10527 / NCIMB 13988 / SH1)</name>
    <dbReference type="NCBI Taxonomy" id="243090"/>
    <lineage>
        <taxon>Bacteria</taxon>
        <taxon>Pseudomonadati</taxon>
        <taxon>Planctomycetota</taxon>
        <taxon>Planctomycetia</taxon>
        <taxon>Pirellulales</taxon>
        <taxon>Pirellulaceae</taxon>
        <taxon>Rhodopirellula</taxon>
    </lineage>
</organism>
<dbReference type="HOGENOM" id="CLU_1873803_0_0_0"/>
<feature type="transmembrane region" description="Helical" evidence="1">
    <location>
        <begin position="72"/>
        <end position="102"/>
    </location>
</feature>
<reference evidence="2 3" key="1">
    <citation type="journal article" date="2003" name="Proc. Natl. Acad. Sci. U.S.A.">
        <title>Complete genome sequence of the marine planctomycete Pirellula sp. strain 1.</title>
        <authorList>
            <person name="Gloeckner F.O."/>
            <person name="Kube M."/>
            <person name="Bauer M."/>
            <person name="Teeling H."/>
            <person name="Lombardot T."/>
            <person name="Ludwig W."/>
            <person name="Gade D."/>
            <person name="Beck A."/>
            <person name="Borzym K."/>
            <person name="Heitmann K."/>
            <person name="Rabus R."/>
            <person name="Schlesner H."/>
            <person name="Amann R."/>
            <person name="Reinhardt R."/>
        </authorList>
    </citation>
    <scope>NUCLEOTIDE SEQUENCE [LARGE SCALE GENOMIC DNA]</scope>
    <source>
        <strain evidence="3">DSM 10527 / NCIMB 13988 / SH1</strain>
    </source>
</reference>
<keyword evidence="1" id="KW-0472">Membrane</keyword>
<sequence>MPLQNVEFVSDYNPFTTPIEEPEDAVVVSETGPQIPTAIRISTLIFSVGCSFALSFAAAIMFTSGASAESGYVALFVACVVSPVSNAIIGAACIGICALGGWSSDKTAILATLAAPFLSIVYVFYQAITSLSFYVC</sequence>
<evidence type="ECO:0000256" key="1">
    <source>
        <dbReference type="SAM" id="Phobius"/>
    </source>
</evidence>
<feature type="transmembrane region" description="Helical" evidence="1">
    <location>
        <begin position="38"/>
        <end position="60"/>
    </location>
</feature>
<keyword evidence="3" id="KW-1185">Reference proteome</keyword>
<dbReference type="AlphaFoldDB" id="Q7URY2"/>
<accession>Q7URY2</accession>
<feature type="transmembrane region" description="Helical" evidence="1">
    <location>
        <begin position="108"/>
        <end position="125"/>
    </location>
</feature>
<dbReference type="PATRIC" id="fig|243090.15.peg.2588"/>
<dbReference type="InParanoid" id="Q7URY2"/>
<dbReference type="Proteomes" id="UP000001025">
    <property type="component" value="Chromosome"/>
</dbReference>
<evidence type="ECO:0008006" key="4">
    <source>
        <dbReference type="Google" id="ProtNLM"/>
    </source>
</evidence>
<keyword evidence="1" id="KW-0812">Transmembrane</keyword>
<proteinExistence type="predicted"/>
<dbReference type="EnsemblBacteria" id="CAD74205">
    <property type="protein sequence ID" value="CAD74205"/>
    <property type="gene ID" value="RB5389"/>
</dbReference>
<name>Q7URY2_RHOBA</name>
<gene>
    <name evidence="2" type="ordered locus">RB5389</name>
</gene>
<evidence type="ECO:0000313" key="2">
    <source>
        <dbReference type="EMBL" id="CAD74205.1"/>
    </source>
</evidence>
<evidence type="ECO:0000313" key="3">
    <source>
        <dbReference type="Proteomes" id="UP000001025"/>
    </source>
</evidence>
<keyword evidence="1" id="KW-1133">Transmembrane helix</keyword>
<dbReference type="STRING" id="243090.RB5389"/>